<dbReference type="EMBL" id="CAAHFG010000002">
    <property type="protein sequence ID" value="VGO15566.1"/>
    <property type="molecule type" value="Genomic_DNA"/>
</dbReference>
<dbReference type="InterPro" id="IPR027396">
    <property type="entry name" value="DsrEFH-like"/>
</dbReference>
<accession>A0A6C2U834</accession>
<gene>
    <name evidence="1" type="ORF">PDESU_04151</name>
</gene>
<dbReference type="Gene3D" id="3.40.1260.10">
    <property type="entry name" value="DsrEFH-like"/>
    <property type="match status" value="1"/>
</dbReference>
<dbReference type="Proteomes" id="UP000366872">
    <property type="component" value="Unassembled WGS sequence"/>
</dbReference>
<sequence length="111" mass="11761">MKKTFLITSEFLGVGDDELGATLMGSFLRKLCTAEALPKEIIFYNSAVKLLAEGSAVLDAIEMLSKKGVGLTACGTCVNFYGLADKMEPVNMGDMAGIIHELMASGHVVTV</sequence>
<dbReference type="RefSeq" id="WP_136081119.1">
    <property type="nucleotide sequence ID" value="NZ_CAAHFG010000002.1"/>
</dbReference>
<dbReference type="InterPro" id="IPR003787">
    <property type="entry name" value="Sulphur_relay_DsrE/F-like"/>
</dbReference>
<evidence type="ECO:0000313" key="1">
    <source>
        <dbReference type="EMBL" id="VGO15566.1"/>
    </source>
</evidence>
<reference evidence="1 2" key="1">
    <citation type="submission" date="2019-04" db="EMBL/GenBank/DDBJ databases">
        <authorList>
            <person name="Van Vliet M D."/>
        </authorList>
    </citation>
    <scope>NUCLEOTIDE SEQUENCE [LARGE SCALE GENOMIC DNA]</scope>
    <source>
        <strain evidence="1 2">F1</strain>
    </source>
</reference>
<keyword evidence="2" id="KW-1185">Reference proteome</keyword>
<protein>
    <submittedName>
        <fullName evidence="1">Uncharacterized protein</fullName>
    </submittedName>
</protein>
<organism evidence="1 2">
    <name type="scientific">Pontiella desulfatans</name>
    <dbReference type="NCBI Taxonomy" id="2750659"/>
    <lineage>
        <taxon>Bacteria</taxon>
        <taxon>Pseudomonadati</taxon>
        <taxon>Kiritimatiellota</taxon>
        <taxon>Kiritimatiellia</taxon>
        <taxon>Kiritimatiellales</taxon>
        <taxon>Pontiellaceae</taxon>
        <taxon>Pontiella</taxon>
    </lineage>
</organism>
<dbReference type="Pfam" id="PF02635">
    <property type="entry name" value="DsrE"/>
    <property type="match status" value="1"/>
</dbReference>
<dbReference type="AlphaFoldDB" id="A0A6C2U834"/>
<name>A0A6C2U834_PONDE</name>
<evidence type="ECO:0000313" key="2">
    <source>
        <dbReference type="Proteomes" id="UP000366872"/>
    </source>
</evidence>
<proteinExistence type="predicted"/>
<dbReference type="SUPFAM" id="SSF75169">
    <property type="entry name" value="DsrEFH-like"/>
    <property type="match status" value="1"/>
</dbReference>